<feature type="transmembrane region" description="Helical" evidence="4">
    <location>
        <begin position="45"/>
        <end position="70"/>
    </location>
</feature>
<dbReference type="InterPro" id="IPR009056">
    <property type="entry name" value="Cyt_c-like_dom"/>
</dbReference>
<evidence type="ECO:0000256" key="4">
    <source>
        <dbReference type="SAM" id="Phobius"/>
    </source>
</evidence>
<dbReference type="Pfam" id="PF13442">
    <property type="entry name" value="Cytochrome_CBB3"/>
    <property type="match status" value="1"/>
</dbReference>
<dbReference type="GO" id="GO:0009055">
    <property type="term" value="F:electron transfer activity"/>
    <property type="evidence" value="ECO:0007669"/>
    <property type="project" value="InterPro"/>
</dbReference>
<keyword evidence="7" id="KW-1185">Reference proteome</keyword>
<feature type="domain" description="Cytochrome c" evidence="5">
    <location>
        <begin position="385"/>
        <end position="450"/>
    </location>
</feature>
<feature type="transmembrane region" description="Helical" evidence="4">
    <location>
        <begin position="90"/>
        <end position="110"/>
    </location>
</feature>
<dbReference type="GO" id="GO:0046872">
    <property type="term" value="F:metal ion binding"/>
    <property type="evidence" value="ECO:0007669"/>
    <property type="project" value="UniProtKB-KW"/>
</dbReference>
<dbReference type="InterPro" id="IPR036909">
    <property type="entry name" value="Cyt_c-like_dom_sf"/>
</dbReference>
<feature type="transmembrane region" description="Helical" evidence="4">
    <location>
        <begin position="162"/>
        <end position="183"/>
    </location>
</feature>
<keyword evidence="4" id="KW-0472">Membrane</keyword>
<proteinExistence type="predicted"/>
<dbReference type="GO" id="GO:0020037">
    <property type="term" value="F:heme binding"/>
    <property type="evidence" value="ECO:0007669"/>
    <property type="project" value="InterPro"/>
</dbReference>
<dbReference type="SUPFAM" id="SSF46626">
    <property type="entry name" value="Cytochrome c"/>
    <property type="match status" value="1"/>
</dbReference>
<dbReference type="KEGG" id="amuc:Pan181_33220"/>
<evidence type="ECO:0000313" key="6">
    <source>
        <dbReference type="EMBL" id="QDU57108.1"/>
    </source>
</evidence>
<feature type="transmembrane region" description="Helical" evidence="4">
    <location>
        <begin position="130"/>
        <end position="150"/>
    </location>
</feature>
<reference evidence="6 7" key="1">
    <citation type="submission" date="2019-02" db="EMBL/GenBank/DDBJ databases">
        <title>Deep-cultivation of Planctomycetes and their phenomic and genomic characterization uncovers novel biology.</title>
        <authorList>
            <person name="Wiegand S."/>
            <person name="Jogler M."/>
            <person name="Boedeker C."/>
            <person name="Pinto D."/>
            <person name="Vollmers J."/>
            <person name="Rivas-Marin E."/>
            <person name="Kohn T."/>
            <person name="Peeters S.H."/>
            <person name="Heuer A."/>
            <person name="Rast P."/>
            <person name="Oberbeckmann S."/>
            <person name="Bunk B."/>
            <person name="Jeske O."/>
            <person name="Meyerdierks A."/>
            <person name="Storesund J.E."/>
            <person name="Kallscheuer N."/>
            <person name="Luecker S."/>
            <person name="Lage O.M."/>
            <person name="Pohl T."/>
            <person name="Merkel B.J."/>
            <person name="Hornburger P."/>
            <person name="Mueller R.-W."/>
            <person name="Bruemmer F."/>
            <person name="Labrenz M."/>
            <person name="Spormann A.M."/>
            <person name="Op den Camp H."/>
            <person name="Overmann J."/>
            <person name="Amann R."/>
            <person name="Jetten M.S.M."/>
            <person name="Mascher T."/>
            <person name="Medema M.H."/>
            <person name="Devos D.P."/>
            <person name="Kaster A.-K."/>
            <person name="Ovreas L."/>
            <person name="Rohde M."/>
            <person name="Galperin M.Y."/>
            <person name="Jogler C."/>
        </authorList>
    </citation>
    <scope>NUCLEOTIDE SEQUENCE [LARGE SCALE GENOMIC DNA]</scope>
    <source>
        <strain evidence="6 7">Pan181</strain>
    </source>
</reference>
<evidence type="ECO:0000256" key="3">
    <source>
        <dbReference type="ARBA" id="ARBA00023004"/>
    </source>
</evidence>
<organism evidence="6 7">
    <name type="scientific">Aeoliella mucimassa</name>
    <dbReference type="NCBI Taxonomy" id="2527972"/>
    <lineage>
        <taxon>Bacteria</taxon>
        <taxon>Pseudomonadati</taxon>
        <taxon>Planctomycetota</taxon>
        <taxon>Planctomycetia</taxon>
        <taxon>Pirellulales</taxon>
        <taxon>Lacipirellulaceae</taxon>
        <taxon>Aeoliella</taxon>
    </lineage>
</organism>
<dbReference type="Proteomes" id="UP000315750">
    <property type="component" value="Chromosome"/>
</dbReference>
<name>A0A518AQW2_9BACT</name>
<dbReference type="EMBL" id="CP036278">
    <property type="protein sequence ID" value="QDU57108.1"/>
    <property type="molecule type" value="Genomic_DNA"/>
</dbReference>
<keyword evidence="4" id="KW-0812">Transmembrane</keyword>
<protein>
    <submittedName>
        <fullName evidence="6">Bacterial Cytochrome Ubiquinol Oxidase</fullName>
    </submittedName>
</protein>
<feature type="transmembrane region" description="Helical" evidence="4">
    <location>
        <begin position="276"/>
        <end position="299"/>
    </location>
</feature>
<keyword evidence="4" id="KW-1133">Transmembrane helix</keyword>
<evidence type="ECO:0000259" key="5">
    <source>
        <dbReference type="Pfam" id="PF13442"/>
    </source>
</evidence>
<keyword evidence="1" id="KW-0349">Heme</keyword>
<feature type="transmembrane region" description="Helical" evidence="4">
    <location>
        <begin position="311"/>
        <end position="332"/>
    </location>
</feature>
<dbReference type="Gene3D" id="1.10.760.10">
    <property type="entry name" value="Cytochrome c-like domain"/>
    <property type="match status" value="1"/>
</dbReference>
<keyword evidence="2" id="KW-0479">Metal-binding</keyword>
<sequence length="492" mass="54842">MDTALHASRSCCMHGSCSYEPLKPRVAVVFPYYPVNGFGPVMQGMVIGGLGIFHVFVAQFAIGGGMLLCYFQWRANNRDDELARRFVDGYFRWLVLVSFVTGAVTGVAMWFTTIQISPRTIGMMIDEFHWLWATEWTFFCLEVASGYIFYRYAPRLDGTTRLRLLILYAIAAWMSLFWINGILSWQLTPSGWLDNGSVWAGFFNATFWPSLVYRTLAAMAIAGLVAALVVNLAKAFTLEERRTLIRRVFWFLAPMALMPLIGGWFMLALPEDSRQWIMGGSIAMTLFFSLGAGASLLIGGYGLAMLVKSNLTINGATASLLCALAFAATAGGEFVREGVRKPYTVRHTLYSNSITEDEVAYFRRVGCTTNDPYPLVDADSYPTEQLQLGAHVFRMQCGICHTMDGANGLVHLAGTWSVDQQRLNIAKLQHTKAFMPPFAGTPEELEALVQLIRWQHDARPTEWSETTDASVLESIAQHLEEAGTRSMVARPQ</sequence>
<keyword evidence="3" id="KW-0408">Iron</keyword>
<evidence type="ECO:0000256" key="2">
    <source>
        <dbReference type="ARBA" id="ARBA00022723"/>
    </source>
</evidence>
<feature type="transmembrane region" description="Helical" evidence="4">
    <location>
        <begin position="211"/>
        <end position="236"/>
    </location>
</feature>
<dbReference type="AlphaFoldDB" id="A0A518AQW2"/>
<evidence type="ECO:0000313" key="7">
    <source>
        <dbReference type="Proteomes" id="UP000315750"/>
    </source>
</evidence>
<feature type="transmembrane region" description="Helical" evidence="4">
    <location>
        <begin position="248"/>
        <end position="270"/>
    </location>
</feature>
<accession>A0A518AQW2</accession>
<gene>
    <name evidence="6" type="ORF">Pan181_33220</name>
</gene>
<evidence type="ECO:0000256" key="1">
    <source>
        <dbReference type="ARBA" id="ARBA00022617"/>
    </source>
</evidence>